<keyword evidence="2 8" id="KW-0813">Transport</keyword>
<keyword evidence="13" id="KW-0675">Receptor</keyword>
<dbReference type="GO" id="GO:0009279">
    <property type="term" value="C:cell outer membrane"/>
    <property type="evidence" value="ECO:0007669"/>
    <property type="project" value="UniProtKB-SubCell"/>
</dbReference>
<feature type="domain" description="TonB-dependent receptor-like beta-barrel" evidence="11">
    <location>
        <begin position="422"/>
        <end position="994"/>
    </location>
</feature>
<evidence type="ECO:0000256" key="3">
    <source>
        <dbReference type="ARBA" id="ARBA00022452"/>
    </source>
</evidence>
<feature type="chain" id="PRO_5042056988" evidence="10">
    <location>
        <begin position="27"/>
        <end position="1034"/>
    </location>
</feature>
<evidence type="ECO:0000313" key="13">
    <source>
        <dbReference type="EMBL" id="WDI32451.1"/>
    </source>
</evidence>
<evidence type="ECO:0000256" key="6">
    <source>
        <dbReference type="ARBA" id="ARBA00023136"/>
    </source>
</evidence>
<dbReference type="AlphaFoldDB" id="A0AAE9ZJV0"/>
<dbReference type="InterPro" id="IPR039426">
    <property type="entry name" value="TonB-dep_rcpt-like"/>
</dbReference>
<proteinExistence type="inferred from homology"/>
<sequence length="1034" mass="109350">MSRRATSQVRHSLLAATALTSVTAFAAPAVAQDDGDDDVIVVTGSRIQNANINSSSPVFQVDADEIDTRGVVRVEDLINVLPQAFAAQTSNLANGSNGTSSVDLRNLGPQRTLVLMDGKRLPYSTVIGGAASSASTANLDTIPTALIERVDVVTGGASAVYGSDAVAGVVNFIMKHDFEGFEVDGQVGFFQDGNGGEFENALLDSFGIARPGSVLDGRNVNVSTTFGANTADGRGNVTMFLQYQNQNEVRQAERDYSKCAYGTSSTSPQALGGIVCAGSSTFRRIGLSNSNPNFPAGLHLQEDGTLVPYTGAPDQLFNFAPDNFIQRNNERFNITALARYEVTDDIEAYLDLGFTENTTDSQIAFSGTFFRNFMINCDNPFLQAPVPGGGTLAEAGLGCTPAQVATGLNPDGSFADVNFGGVAGPGYRNVNGNPRSTGTALSTFRAVGGFRGLIADNWAWDVFGQFARTRQNSQSIGDLNFQSVQNAFFAVDDGMGNVVCRGGQTGCLPLNIFSRPGGVDQVTPEVAQSIQGNGFVTGTVEQIVLGGTIGGDLGSSGFQFPWAEDGVQALIGAEYREDRLVRNPDDVSQIPGGLGLTGVGGGTPPLAGEVSVWELFMETNIPLIQGKSFFEEFGINGAYRFSNYSTSSDSTPDNDFETHTFAAGVSWVPVPEVRLRGQFQRAVRAPSIFNLFSAQNTALFNATDPCANQPSNGNMPVATAAQCAFTGVTPAQYGTLPANPAQQLNAVTGGNPFLEPEKSDTYTAGVLLQPSFMNGLTLSVDYFDITVNNAISTIAPNVALTQCLANGDPAFCGLIVRDQDGSLFASPVPPTGSPFQFAGVQATNVNIANFATRGIDLAASYGMDMDMIGLGGWGSMNFNYVSTILMESSSVPVPGVTTTVECKGLYRGNNCVGPIPTYKHRMRTTWQTPWNIDVTATWRYLSEVTLDQGQSTGGAFTPSGNVLDDKLDSANYLDLAMQWYLRENLTLRAGINNVMGRDPELSTQAGTAPGNGDTFPGTYDAAGRFIFFGINVGL</sequence>
<evidence type="ECO:0000256" key="9">
    <source>
        <dbReference type="RuleBase" id="RU003357"/>
    </source>
</evidence>
<keyword evidence="4 8" id="KW-0812">Transmembrane</keyword>
<gene>
    <name evidence="13" type="ORF">PUV54_04490</name>
</gene>
<comment type="similarity">
    <text evidence="8 9">Belongs to the TonB-dependent receptor family.</text>
</comment>
<evidence type="ECO:0000259" key="12">
    <source>
        <dbReference type="Pfam" id="PF07715"/>
    </source>
</evidence>
<feature type="signal peptide" evidence="10">
    <location>
        <begin position="1"/>
        <end position="26"/>
    </location>
</feature>
<keyword evidence="5 9" id="KW-0798">TonB box</keyword>
<evidence type="ECO:0000256" key="4">
    <source>
        <dbReference type="ARBA" id="ARBA00022692"/>
    </source>
</evidence>
<evidence type="ECO:0000256" key="8">
    <source>
        <dbReference type="PROSITE-ProRule" id="PRU01360"/>
    </source>
</evidence>
<keyword evidence="3 8" id="KW-1134">Transmembrane beta strand</keyword>
<evidence type="ECO:0000256" key="5">
    <source>
        <dbReference type="ARBA" id="ARBA00023077"/>
    </source>
</evidence>
<dbReference type="Gene3D" id="2.170.130.10">
    <property type="entry name" value="TonB-dependent receptor, plug domain"/>
    <property type="match status" value="1"/>
</dbReference>
<evidence type="ECO:0000256" key="10">
    <source>
        <dbReference type="SAM" id="SignalP"/>
    </source>
</evidence>
<evidence type="ECO:0000313" key="14">
    <source>
        <dbReference type="Proteomes" id="UP001214043"/>
    </source>
</evidence>
<accession>A0AAE9ZJV0</accession>
<dbReference type="PANTHER" id="PTHR47234:SF2">
    <property type="entry name" value="TONB-DEPENDENT RECEPTOR"/>
    <property type="match status" value="1"/>
</dbReference>
<dbReference type="InterPro" id="IPR012910">
    <property type="entry name" value="Plug_dom"/>
</dbReference>
<organism evidence="13 14">
    <name type="scientific">Hyphococcus flavus</name>
    <dbReference type="NCBI Taxonomy" id="1866326"/>
    <lineage>
        <taxon>Bacteria</taxon>
        <taxon>Pseudomonadati</taxon>
        <taxon>Pseudomonadota</taxon>
        <taxon>Alphaproteobacteria</taxon>
        <taxon>Parvularculales</taxon>
        <taxon>Parvularculaceae</taxon>
        <taxon>Hyphococcus</taxon>
    </lineage>
</organism>
<reference evidence="13" key="1">
    <citation type="submission" date="2023-02" db="EMBL/GenBank/DDBJ databases">
        <title>Genome sequence of Hyphococcus flavus.</title>
        <authorList>
            <person name="Rong J.-C."/>
            <person name="Zhao Q."/>
            <person name="Yi M."/>
            <person name="Wu J.-Y."/>
        </authorList>
    </citation>
    <scope>NUCLEOTIDE SEQUENCE</scope>
    <source>
        <strain evidence="13">MCCC 1K03223</strain>
    </source>
</reference>
<keyword evidence="10" id="KW-0732">Signal</keyword>
<comment type="subcellular location">
    <subcellularLocation>
        <location evidence="1 8">Cell outer membrane</location>
        <topology evidence="1 8">Multi-pass membrane protein</topology>
    </subcellularLocation>
</comment>
<dbReference type="Pfam" id="PF07715">
    <property type="entry name" value="Plug"/>
    <property type="match status" value="1"/>
</dbReference>
<dbReference type="EMBL" id="CP118166">
    <property type="protein sequence ID" value="WDI32451.1"/>
    <property type="molecule type" value="Genomic_DNA"/>
</dbReference>
<dbReference type="PROSITE" id="PS52016">
    <property type="entry name" value="TONB_DEPENDENT_REC_3"/>
    <property type="match status" value="1"/>
</dbReference>
<keyword evidence="6 8" id="KW-0472">Membrane</keyword>
<dbReference type="InterPro" id="IPR037066">
    <property type="entry name" value="Plug_dom_sf"/>
</dbReference>
<dbReference type="RefSeq" id="WP_274494373.1">
    <property type="nucleotide sequence ID" value="NZ_CP118166.1"/>
</dbReference>
<name>A0AAE9ZJV0_9PROT</name>
<evidence type="ECO:0000256" key="7">
    <source>
        <dbReference type="ARBA" id="ARBA00023237"/>
    </source>
</evidence>
<evidence type="ECO:0000256" key="2">
    <source>
        <dbReference type="ARBA" id="ARBA00022448"/>
    </source>
</evidence>
<dbReference type="InterPro" id="IPR000531">
    <property type="entry name" value="Beta-barrel_TonB"/>
</dbReference>
<evidence type="ECO:0000256" key="1">
    <source>
        <dbReference type="ARBA" id="ARBA00004571"/>
    </source>
</evidence>
<dbReference type="PANTHER" id="PTHR47234">
    <property type="match status" value="1"/>
</dbReference>
<dbReference type="Pfam" id="PF00593">
    <property type="entry name" value="TonB_dep_Rec_b-barrel"/>
    <property type="match status" value="1"/>
</dbReference>
<dbReference type="InterPro" id="IPR036942">
    <property type="entry name" value="Beta-barrel_TonB_sf"/>
</dbReference>
<dbReference type="Proteomes" id="UP001214043">
    <property type="component" value="Chromosome"/>
</dbReference>
<protein>
    <submittedName>
        <fullName evidence="13">TonB-dependent receptor</fullName>
    </submittedName>
</protein>
<evidence type="ECO:0000259" key="11">
    <source>
        <dbReference type="Pfam" id="PF00593"/>
    </source>
</evidence>
<dbReference type="KEGG" id="hfl:PUV54_04490"/>
<keyword evidence="7 8" id="KW-0998">Cell outer membrane</keyword>
<keyword evidence="14" id="KW-1185">Reference proteome</keyword>
<feature type="domain" description="TonB-dependent receptor plug" evidence="12">
    <location>
        <begin position="53"/>
        <end position="169"/>
    </location>
</feature>
<dbReference type="SUPFAM" id="SSF56935">
    <property type="entry name" value="Porins"/>
    <property type="match status" value="1"/>
</dbReference>
<dbReference type="Gene3D" id="2.40.170.20">
    <property type="entry name" value="TonB-dependent receptor, beta-barrel domain"/>
    <property type="match status" value="1"/>
</dbReference>